<comment type="caution">
    <text evidence="3">The sequence shown here is derived from an EMBL/GenBank/DDBJ whole genome shotgun (WGS) entry which is preliminary data.</text>
</comment>
<protein>
    <recommendedName>
        <fullName evidence="2">Xylanolytic transcriptional activator regulatory domain-containing protein</fullName>
    </recommendedName>
</protein>
<dbReference type="CDD" id="cd12148">
    <property type="entry name" value="fungal_TF_MHR"/>
    <property type="match status" value="1"/>
</dbReference>
<accession>A0A9P1GYI8</accession>
<organism evidence="3 4">
    <name type="scientific">Parascedosporium putredinis</name>
    <dbReference type="NCBI Taxonomy" id="1442378"/>
    <lineage>
        <taxon>Eukaryota</taxon>
        <taxon>Fungi</taxon>
        <taxon>Dikarya</taxon>
        <taxon>Ascomycota</taxon>
        <taxon>Pezizomycotina</taxon>
        <taxon>Sordariomycetes</taxon>
        <taxon>Hypocreomycetidae</taxon>
        <taxon>Microascales</taxon>
        <taxon>Microascaceae</taxon>
        <taxon>Parascedosporium</taxon>
    </lineage>
</organism>
<proteinExistence type="predicted"/>
<feature type="domain" description="Xylanolytic transcriptional activator regulatory" evidence="2">
    <location>
        <begin position="75"/>
        <end position="226"/>
    </location>
</feature>
<evidence type="ECO:0000313" key="4">
    <source>
        <dbReference type="Proteomes" id="UP000838763"/>
    </source>
</evidence>
<dbReference type="GO" id="GO:0003677">
    <property type="term" value="F:DNA binding"/>
    <property type="evidence" value="ECO:0007669"/>
    <property type="project" value="InterPro"/>
</dbReference>
<dbReference type="Proteomes" id="UP000838763">
    <property type="component" value="Unassembled WGS sequence"/>
</dbReference>
<dbReference type="EMBL" id="CALLCH030000004">
    <property type="protein sequence ID" value="CAI4212221.1"/>
    <property type="molecule type" value="Genomic_DNA"/>
</dbReference>
<evidence type="ECO:0000259" key="2">
    <source>
        <dbReference type="Pfam" id="PF04082"/>
    </source>
</evidence>
<dbReference type="GO" id="GO:0008270">
    <property type="term" value="F:zinc ion binding"/>
    <property type="evidence" value="ECO:0007669"/>
    <property type="project" value="InterPro"/>
</dbReference>
<dbReference type="InterPro" id="IPR007219">
    <property type="entry name" value="XnlR_reg_dom"/>
</dbReference>
<name>A0A9P1GYI8_9PEZI</name>
<keyword evidence="4" id="KW-1185">Reference proteome</keyword>
<evidence type="ECO:0000256" key="1">
    <source>
        <dbReference type="ARBA" id="ARBA00023242"/>
    </source>
</evidence>
<reference evidence="3" key="1">
    <citation type="submission" date="2022-11" db="EMBL/GenBank/DDBJ databases">
        <authorList>
            <person name="Scott C."/>
            <person name="Bruce N."/>
        </authorList>
    </citation>
    <scope>NUCLEOTIDE SEQUENCE</scope>
</reference>
<dbReference type="Pfam" id="PF04082">
    <property type="entry name" value="Fungal_trans"/>
    <property type="match status" value="1"/>
</dbReference>
<sequence>MLYRLVTRCVYDYTLIPPTLSIAGDQAPDASYANGSSTDLSRFNLLDPTSRVTAEQIHVLLAAHGVGWRDIVTDYFQTTHKWLALVQTECFDSKLDAHSAAIFQDAPVVPAPDAADSPSGLALSDSGVDKADAAELATVFACMYLCTQWAETTTNVSGASTSMLTKDLYVAVKRAFALLKATASPSVELIQCGLLLSIYEHGHGDTRRGYATLSEAVAMSRMLGIGPGEYEQIADELPISPRGAAESPVLGYVCLG</sequence>
<dbReference type="GO" id="GO:0006351">
    <property type="term" value="P:DNA-templated transcription"/>
    <property type="evidence" value="ECO:0007669"/>
    <property type="project" value="InterPro"/>
</dbReference>
<gene>
    <name evidence="3" type="ORF">PPNO1_LOCUS1987</name>
</gene>
<dbReference type="AlphaFoldDB" id="A0A9P1GYI8"/>
<evidence type="ECO:0000313" key="3">
    <source>
        <dbReference type="EMBL" id="CAI4212221.1"/>
    </source>
</evidence>
<dbReference type="OrthoDB" id="3522308at2759"/>
<keyword evidence="1" id="KW-0539">Nucleus</keyword>